<dbReference type="Gene3D" id="1.10.287.130">
    <property type="match status" value="1"/>
</dbReference>
<dbReference type="PANTHER" id="PTHR43304:SF1">
    <property type="entry name" value="PAC DOMAIN-CONTAINING PROTEIN"/>
    <property type="match status" value="1"/>
</dbReference>
<feature type="domain" description="Histidine kinase" evidence="7">
    <location>
        <begin position="158"/>
        <end position="386"/>
    </location>
</feature>
<dbReference type="Pfam" id="PF00512">
    <property type="entry name" value="HisKA"/>
    <property type="match status" value="1"/>
</dbReference>
<gene>
    <name evidence="8" type="ORF">L3556_00205</name>
</gene>
<proteinExistence type="predicted"/>
<keyword evidence="8" id="KW-0547">Nucleotide-binding</keyword>
<keyword evidence="5" id="KW-0418">Kinase</keyword>
<sequence>MNPNPSFTTIANPLAHLEAIVQLLREPFLVLDDSFHIKTCNPAFCHVLEMPVTAILDQDFFGLDQGQWDHPPLRALLMELKEHQRAFQDFELCQSFSRLGDRTFLIDGQSLPQEYPVETTMLLGIRDISDRKRAELKLEEFNRQLIQSNRELQDFASVASHDLQEPLRKIQAFTDLLATELGADLSETGRGYMDRIQNAASRMQTLINDLLSYARVTTKANPFVPIDMEQIVAEVLSDLEFPIQQSQATIQVDTLYGFEADPLQIRLLLQNLISNGLKFQSCDRPPQIRISMEYLTANANFADANATDTADGIQLRVQDNGIGFKEKYLDRIFGIFQRLHSRNEYPGTGIGLAICRKIVERHNGTITATSDLGSGATFIITMPVKQPVIPSL</sequence>
<reference evidence="8" key="2">
    <citation type="submission" date="2022-01" db="EMBL/GenBank/DDBJ databases">
        <authorList>
            <person name="Zivanovic Y."/>
            <person name="Moreira D."/>
            <person name="Lopez-Garcia P."/>
        </authorList>
    </citation>
    <scope>NUCLEOTIDE SEQUENCE</scope>
    <source>
        <strain evidence="8">G9</strain>
    </source>
</reference>
<dbReference type="InterPro" id="IPR003661">
    <property type="entry name" value="HisK_dim/P_dom"/>
</dbReference>
<dbReference type="Pfam" id="PF02518">
    <property type="entry name" value="HATPase_c"/>
    <property type="match status" value="1"/>
</dbReference>
<dbReference type="EC" id="2.7.13.3" evidence="2"/>
<protein>
    <recommendedName>
        <fullName evidence="2">histidine kinase</fullName>
        <ecNumber evidence="2">2.7.13.3</ecNumber>
    </recommendedName>
</protein>
<evidence type="ECO:0000256" key="6">
    <source>
        <dbReference type="ARBA" id="ARBA00023012"/>
    </source>
</evidence>
<dbReference type="Gene3D" id="3.30.565.10">
    <property type="entry name" value="Histidine kinase-like ATPase, C-terminal domain"/>
    <property type="match status" value="1"/>
</dbReference>
<dbReference type="SUPFAM" id="SSF55874">
    <property type="entry name" value="ATPase domain of HSP90 chaperone/DNA topoisomerase II/histidine kinase"/>
    <property type="match status" value="1"/>
</dbReference>
<dbReference type="InterPro" id="IPR003594">
    <property type="entry name" value="HATPase_dom"/>
</dbReference>
<dbReference type="InterPro" id="IPR052162">
    <property type="entry name" value="Sensor_kinase/Photoreceptor"/>
</dbReference>
<keyword evidence="9" id="KW-1185">Reference proteome</keyword>
<dbReference type="Gene3D" id="3.30.450.20">
    <property type="entry name" value="PAS domain"/>
    <property type="match status" value="1"/>
</dbReference>
<name>A0ABT6EW54_9SYNE</name>
<dbReference type="InterPro" id="IPR036890">
    <property type="entry name" value="HATPase_C_sf"/>
</dbReference>
<dbReference type="SUPFAM" id="SSF55785">
    <property type="entry name" value="PYP-like sensor domain (PAS domain)"/>
    <property type="match status" value="1"/>
</dbReference>
<evidence type="ECO:0000313" key="8">
    <source>
        <dbReference type="EMBL" id="MDG2989358.1"/>
    </source>
</evidence>
<dbReference type="RefSeq" id="WP_277865286.1">
    <property type="nucleotide sequence ID" value="NZ_JAKKUT010000001.1"/>
</dbReference>
<accession>A0ABT6EW54</accession>
<evidence type="ECO:0000256" key="4">
    <source>
        <dbReference type="ARBA" id="ARBA00022679"/>
    </source>
</evidence>
<comment type="catalytic activity">
    <reaction evidence="1">
        <text>ATP + protein L-histidine = ADP + protein N-phospho-L-histidine.</text>
        <dbReference type="EC" id="2.7.13.3"/>
    </reaction>
</comment>
<reference evidence="8" key="1">
    <citation type="journal article" date="2022" name="Genome Biol. Evol.">
        <title>A New Gene Family Diagnostic for Intracellular Biomineralization of Amorphous Ca Carbonates by Cyanobacteria.</title>
        <authorList>
            <person name="Benzerara K."/>
            <person name="Duprat E."/>
            <person name="Bitard-Feildel T."/>
            <person name="Caumes G."/>
            <person name="Cassier-Chauvat C."/>
            <person name="Chauvat F."/>
            <person name="Dezi M."/>
            <person name="Diop S.I."/>
            <person name="Gaschignard G."/>
            <person name="Gorgen S."/>
            <person name="Gugger M."/>
            <person name="Lopez-Garcia P."/>
            <person name="Millet M."/>
            <person name="Skouri-Panet F."/>
            <person name="Moreira D."/>
            <person name="Callebaut I."/>
        </authorList>
    </citation>
    <scope>NUCLEOTIDE SEQUENCE</scope>
    <source>
        <strain evidence="8">G9</strain>
    </source>
</reference>
<keyword evidence="4" id="KW-0808">Transferase</keyword>
<keyword evidence="8" id="KW-0067">ATP-binding</keyword>
<dbReference type="SMART" id="SM00387">
    <property type="entry name" value="HATPase_c"/>
    <property type="match status" value="1"/>
</dbReference>
<evidence type="ECO:0000259" key="7">
    <source>
        <dbReference type="PROSITE" id="PS50109"/>
    </source>
</evidence>
<evidence type="ECO:0000313" key="9">
    <source>
        <dbReference type="Proteomes" id="UP001154265"/>
    </source>
</evidence>
<dbReference type="InterPro" id="IPR005467">
    <property type="entry name" value="His_kinase_dom"/>
</dbReference>
<dbReference type="SMART" id="SM00388">
    <property type="entry name" value="HisKA"/>
    <property type="match status" value="1"/>
</dbReference>
<keyword evidence="3" id="KW-0597">Phosphoprotein</keyword>
<dbReference type="SUPFAM" id="SSF47384">
    <property type="entry name" value="Homodimeric domain of signal transducing histidine kinase"/>
    <property type="match status" value="1"/>
</dbReference>
<organism evidence="8 9">
    <name type="scientific">Candidatus Synechococcus calcipolaris G9</name>
    <dbReference type="NCBI Taxonomy" id="1497997"/>
    <lineage>
        <taxon>Bacteria</taxon>
        <taxon>Bacillati</taxon>
        <taxon>Cyanobacteriota</taxon>
        <taxon>Cyanophyceae</taxon>
        <taxon>Synechococcales</taxon>
        <taxon>Synechococcaceae</taxon>
        <taxon>Synechococcus</taxon>
    </lineage>
</organism>
<dbReference type="InterPro" id="IPR035965">
    <property type="entry name" value="PAS-like_dom_sf"/>
</dbReference>
<comment type="caution">
    <text evidence="8">The sequence shown here is derived from an EMBL/GenBank/DDBJ whole genome shotgun (WGS) entry which is preliminary data.</text>
</comment>
<evidence type="ECO:0000256" key="3">
    <source>
        <dbReference type="ARBA" id="ARBA00022553"/>
    </source>
</evidence>
<dbReference type="PROSITE" id="PS50109">
    <property type="entry name" value="HIS_KIN"/>
    <property type="match status" value="1"/>
</dbReference>
<dbReference type="GO" id="GO:0005524">
    <property type="term" value="F:ATP binding"/>
    <property type="evidence" value="ECO:0007669"/>
    <property type="project" value="UniProtKB-KW"/>
</dbReference>
<dbReference type="InterPro" id="IPR004358">
    <property type="entry name" value="Sig_transdc_His_kin-like_C"/>
</dbReference>
<dbReference type="Proteomes" id="UP001154265">
    <property type="component" value="Unassembled WGS sequence"/>
</dbReference>
<dbReference type="CDD" id="cd00082">
    <property type="entry name" value="HisKA"/>
    <property type="match status" value="1"/>
</dbReference>
<evidence type="ECO:0000256" key="5">
    <source>
        <dbReference type="ARBA" id="ARBA00022777"/>
    </source>
</evidence>
<dbReference type="InterPro" id="IPR036097">
    <property type="entry name" value="HisK_dim/P_sf"/>
</dbReference>
<evidence type="ECO:0000256" key="2">
    <source>
        <dbReference type="ARBA" id="ARBA00012438"/>
    </source>
</evidence>
<dbReference type="PRINTS" id="PR00344">
    <property type="entry name" value="BCTRLSENSOR"/>
</dbReference>
<keyword evidence="6" id="KW-0902">Two-component regulatory system</keyword>
<dbReference type="PANTHER" id="PTHR43304">
    <property type="entry name" value="PHYTOCHROME-LIKE PROTEIN CPH1"/>
    <property type="match status" value="1"/>
</dbReference>
<evidence type="ECO:0000256" key="1">
    <source>
        <dbReference type="ARBA" id="ARBA00000085"/>
    </source>
</evidence>
<dbReference type="EMBL" id="JAKKUT010000001">
    <property type="protein sequence ID" value="MDG2989358.1"/>
    <property type="molecule type" value="Genomic_DNA"/>
</dbReference>